<reference evidence="2" key="1">
    <citation type="submission" date="2014-12" db="EMBL/GenBank/DDBJ databases">
        <title>Genome Sequence of Valsa Canker Pathogens Uncovers a Specific Adaption of Colonization on Woody Bark.</title>
        <authorList>
            <person name="Yin Z."/>
            <person name="Liu H."/>
            <person name="Gao X."/>
            <person name="Li Z."/>
            <person name="Song N."/>
            <person name="Ke X."/>
            <person name="Dai Q."/>
            <person name="Wu Y."/>
            <person name="Sun Y."/>
            <person name="Xu J.-R."/>
            <person name="Kang Z.K."/>
            <person name="Wang L."/>
            <person name="Huang L."/>
        </authorList>
    </citation>
    <scope>NUCLEOTIDE SEQUENCE [LARGE SCALE GENOMIC DNA]</scope>
    <source>
        <strain evidence="2">SXYL134</strain>
    </source>
</reference>
<evidence type="ECO:0008006" key="3">
    <source>
        <dbReference type="Google" id="ProtNLM"/>
    </source>
</evidence>
<gene>
    <name evidence="1" type="ORF">VP1G_10741</name>
</gene>
<name>A0A194UUZ9_CYTMA</name>
<evidence type="ECO:0000313" key="2">
    <source>
        <dbReference type="Proteomes" id="UP000078576"/>
    </source>
</evidence>
<evidence type="ECO:0000313" key="1">
    <source>
        <dbReference type="EMBL" id="KUI55434.1"/>
    </source>
</evidence>
<dbReference type="PANTHER" id="PTHR39596">
    <property type="match status" value="1"/>
</dbReference>
<sequence>MCLHRRYCSIADQLGCSSYWIDTACIPSDHDLRQKAISTINQVFTTSHATLVCDRDIMDIDISDICDGNDTSPSSVALMESILATVLVCDWNLRTRRQALPQSQERVFEGSYDGSMTAERLSSGFVTVSEAASLLGQRFASRAGDDVIIWSLLIGDSPQKDAQDIWARGQDGGARVDRYIHTGHLVSSVARLASLITSSQGVSWAPSRPGPYLVSHDETTTSSLYPPYDGSQSRLGKIELGNGGIKYLRATWGVATIRFEHGLASSYQGFHGSINSKVTIPVPEKLKEILTGYEGGKLLQPLNTETPKITKRLAPESEVLLA</sequence>
<proteinExistence type="predicted"/>
<dbReference type="Proteomes" id="UP000078576">
    <property type="component" value="Unassembled WGS sequence"/>
</dbReference>
<dbReference type="STRING" id="694573.A0A194UUZ9"/>
<dbReference type="EMBL" id="KN714680">
    <property type="protein sequence ID" value="KUI55434.1"/>
    <property type="molecule type" value="Genomic_DNA"/>
</dbReference>
<dbReference type="PANTHER" id="PTHR39596:SF4">
    <property type="entry name" value="HET DOMAIN PROTEIN (AFU_ORTHOLOGUE AFUA_3G03140)-RELATED"/>
    <property type="match status" value="1"/>
</dbReference>
<organism evidence="1 2">
    <name type="scientific">Cytospora mali</name>
    <name type="common">Apple Valsa canker fungus</name>
    <name type="synonym">Valsa mali</name>
    <dbReference type="NCBI Taxonomy" id="578113"/>
    <lineage>
        <taxon>Eukaryota</taxon>
        <taxon>Fungi</taxon>
        <taxon>Dikarya</taxon>
        <taxon>Ascomycota</taxon>
        <taxon>Pezizomycotina</taxon>
        <taxon>Sordariomycetes</taxon>
        <taxon>Sordariomycetidae</taxon>
        <taxon>Diaporthales</taxon>
        <taxon>Cytosporaceae</taxon>
        <taxon>Cytospora</taxon>
    </lineage>
</organism>
<accession>A0A194UUZ9</accession>
<dbReference type="OrthoDB" id="2426273at2759"/>
<dbReference type="AlphaFoldDB" id="A0A194UUZ9"/>
<keyword evidence="2" id="KW-1185">Reference proteome</keyword>
<protein>
    <recommendedName>
        <fullName evidence="3">Heterokaryon incompatibility domain-containing protein</fullName>
    </recommendedName>
</protein>